<dbReference type="AlphaFoldDB" id="A0A1B6EY63"/>
<sequence length="136" mass="15113">SCSTLLALLVVTDLVTSCQGRSIAESKYKIPRDTDKKQLLIDHSAANLKVTRKLKDITVPLKKSFDYKTQEEVPTALRTSIVPFHSTKFAVMSGKSIHSTEHTRESTVHPTTSEPVHSTDPPLSTHDPIHSTEHTR</sequence>
<proteinExistence type="predicted"/>
<name>A0A1B6EY63_9HEMI</name>
<reference evidence="3" key="1">
    <citation type="submission" date="2015-11" db="EMBL/GenBank/DDBJ databases">
        <title>De novo transcriptome assembly of four potential Pierce s Disease insect vectors from Arizona vineyards.</title>
        <authorList>
            <person name="Tassone E.E."/>
        </authorList>
    </citation>
    <scope>NUCLEOTIDE SEQUENCE</scope>
</reference>
<protein>
    <submittedName>
        <fullName evidence="3">Uncharacterized protein</fullName>
    </submittedName>
</protein>
<feature type="region of interest" description="Disordered" evidence="1">
    <location>
        <begin position="93"/>
        <end position="136"/>
    </location>
</feature>
<feature type="non-terminal residue" evidence="3">
    <location>
        <position position="136"/>
    </location>
</feature>
<accession>A0A1B6EY63</accession>
<evidence type="ECO:0000313" key="3">
    <source>
        <dbReference type="EMBL" id="JAS42877.1"/>
    </source>
</evidence>
<feature type="compositionally biased region" description="Basic and acidic residues" evidence="1">
    <location>
        <begin position="98"/>
        <end position="107"/>
    </location>
</feature>
<feature type="non-terminal residue" evidence="3">
    <location>
        <position position="1"/>
    </location>
</feature>
<feature type="chain" id="PRO_5008582441" evidence="2">
    <location>
        <begin position="21"/>
        <end position="136"/>
    </location>
</feature>
<evidence type="ECO:0000256" key="1">
    <source>
        <dbReference type="SAM" id="MobiDB-lite"/>
    </source>
</evidence>
<dbReference type="EMBL" id="GECZ01026892">
    <property type="protein sequence ID" value="JAS42877.1"/>
    <property type="molecule type" value="Transcribed_RNA"/>
</dbReference>
<evidence type="ECO:0000256" key="2">
    <source>
        <dbReference type="SAM" id="SignalP"/>
    </source>
</evidence>
<organism evidence="3">
    <name type="scientific">Cuerna arida</name>
    <dbReference type="NCBI Taxonomy" id="1464854"/>
    <lineage>
        <taxon>Eukaryota</taxon>
        <taxon>Metazoa</taxon>
        <taxon>Ecdysozoa</taxon>
        <taxon>Arthropoda</taxon>
        <taxon>Hexapoda</taxon>
        <taxon>Insecta</taxon>
        <taxon>Pterygota</taxon>
        <taxon>Neoptera</taxon>
        <taxon>Paraneoptera</taxon>
        <taxon>Hemiptera</taxon>
        <taxon>Auchenorrhyncha</taxon>
        <taxon>Membracoidea</taxon>
        <taxon>Cicadellidae</taxon>
        <taxon>Cicadellinae</taxon>
        <taxon>Proconiini</taxon>
        <taxon>Cuerna</taxon>
    </lineage>
</organism>
<feature type="compositionally biased region" description="Basic and acidic residues" evidence="1">
    <location>
        <begin position="127"/>
        <end position="136"/>
    </location>
</feature>
<gene>
    <name evidence="3" type="ORF">g.15447</name>
</gene>
<keyword evidence="2" id="KW-0732">Signal</keyword>
<feature type="signal peptide" evidence="2">
    <location>
        <begin position="1"/>
        <end position="20"/>
    </location>
</feature>